<dbReference type="GO" id="GO:0009360">
    <property type="term" value="C:DNA polymerase III complex"/>
    <property type="evidence" value="ECO:0007669"/>
    <property type="project" value="TreeGrafter"/>
</dbReference>
<dbReference type="EMBL" id="CP018171">
    <property type="protein sequence ID" value="APH72331.1"/>
    <property type="molecule type" value="Genomic_DNA"/>
</dbReference>
<dbReference type="OrthoDB" id="9811073at2"/>
<keyword evidence="2" id="KW-1185">Reference proteome</keyword>
<sequence length="354" mass="37941">MIFERMAPEQFDTLAEVPEPAENPVLAGHEAQASQLASAYRSGKLHHGLILSGPRGVGKATFAFHLAHHMLKHPDRTRAPERLAVPDPASSLFRMIAGGSHPGVLYLTRPVNEKTKAFRGAVTVEEIRRVNRFLSMTAHDGGYRIVIIDPADDMNTNAANALLKSLEEPPGHTVFMLISHAAGGLLPTIRSRCQTVRFHGLSADEVAAVLARLGMAQGTDAGALAARTGGSIREAILLTEYGGLEIAGAMEGLVGAKSFDTAAAWKLADAVSGRDQSIQLSLFNRHVLDHLGAHASAAALAGELGRAEKISAMWQEASRTIGETETYNLDKRQHVAGLVRRMHEVLGADTRRQG</sequence>
<evidence type="ECO:0000313" key="2">
    <source>
        <dbReference type="Proteomes" id="UP000182840"/>
    </source>
</evidence>
<dbReference type="SUPFAM" id="SSF52540">
    <property type="entry name" value="P-loop containing nucleoside triphosphate hydrolases"/>
    <property type="match status" value="1"/>
</dbReference>
<dbReference type="PANTHER" id="PTHR11669:SF8">
    <property type="entry name" value="DNA POLYMERASE III SUBUNIT DELTA"/>
    <property type="match status" value="1"/>
</dbReference>
<reference evidence="2" key="1">
    <citation type="submission" date="2016-11" db="EMBL/GenBank/DDBJ databases">
        <title>Mesorhizobium oceanicum sp. nov., isolated from deep seawater in South China Sea.</title>
        <authorList>
            <person name="Fu G.-Y."/>
        </authorList>
    </citation>
    <scope>NUCLEOTIDE SEQUENCE [LARGE SCALE GENOMIC DNA]</scope>
    <source>
        <strain evidence="2">B7</strain>
    </source>
</reference>
<dbReference type="GO" id="GO:0008408">
    <property type="term" value="F:3'-5' exonuclease activity"/>
    <property type="evidence" value="ECO:0007669"/>
    <property type="project" value="InterPro"/>
</dbReference>
<organism evidence="1 2">
    <name type="scientific">Aquibium oceanicum</name>
    <dbReference type="NCBI Taxonomy" id="1670800"/>
    <lineage>
        <taxon>Bacteria</taxon>
        <taxon>Pseudomonadati</taxon>
        <taxon>Pseudomonadota</taxon>
        <taxon>Alphaproteobacteria</taxon>
        <taxon>Hyphomicrobiales</taxon>
        <taxon>Phyllobacteriaceae</taxon>
        <taxon>Aquibium</taxon>
    </lineage>
</organism>
<dbReference type="GO" id="GO:0003887">
    <property type="term" value="F:DNA-directed DNA polymerase activity"/>
    <property type="evidence" value="ECO:0007669"/>
    <property type="project" value="InterPro"/>
</dbReference>
<dbReference type="GO" id="GO:0006261">
    <property type="term" value="P:DNA-templated DNA replication"/>
    <property type="evidence" value="ECO:0007669"/>
    <property type="project" value="TreeGrafter"/>
</dbReference>
<dbReference type="KEGG" id="meso:BSQ44_13905"/>
<dbReference type="InterPro" id="IPR050238">
    <property type="entry name" value="DNA_Rep/Repair_Clamp_Loader"/>
</dbReference>
<protein>
    <submittedName>
        <fullName evidence="1">DNA polymerase III subunit delta</fullName>
    </submittedName>
</protein>
<dbReference type="STRING" id="1670800.BSQ44_13905"/>
<evidence type="ECO:0000313" key="1">
    <source>
        <dbReference type="EMBL" id="APH72331.1"/>
    </source>
</evidence>
<dbReference type="Pfam" id="PF13177">
    <property type="entry name" value="DNA_pol3_delta2"/>
    <property type="match status" value="1"/>
</dbReference>
<dbReference type="RefSeq" id="WP_072605132.1">
    <property type="nucleotide sequence ID" value="NZ_CP018171.1"/>
</dbReference>
<dbReference type="InterPro" id="IPR004622">
    <property type="entry name" value="DNA_pol_HolB"/>
</dbReference>
<gene>
    <name evidence="1" type="ORF">BSQ44_13905</name>
</gene>
<dbReference type="Proteomes" id="UP000182840">
    <property type="component" value="Chromosome"/>
</dbReference>
<dbReference type="PANTHER" id="PTHR11669">
    <property type="entry name" value="REPLICATION FACTOR C / DNA POLYMERASE III GAMMA-TAU SUBUNIT"/>
    <property type="match status" value="1"/>
</dbReference>
<name>A0A1L3SSL0_9HYPH</name>
<dbReference type="Gene3D" id="3.40.50.300">
    <property type="entry name" value="P-loop containing nucleotide triphosphate hydrolases"/>
    <property type="match status" value="1"/>
</dbReference>
<dbReference type="NCBIfam" id="TIGR00678">
    <property type="entry name" value="holB"/>
    <property type="match status" value="1"/>
</dbReference>
<dbReference type="NCBIfam" id="NF006586">
    <property type="entry name" value="PRK09112.1"/>
    <property type="match status" value="1"/>
</dbReference>
<dbReference type="InterPro" id="IPR027417">
    <property type="entry name" value="P-loop_NTPase"/>
</dbReference>
<proteinExistence type="predicted"/>
<accession>A0A1L3SSL0</accession>
<dbReference type="AlphaFoldDB" id="A0A1L3SSL0"/>
<dbReference type="NCBIfam" id="NF005677">
    <property type="entry name" value="PRK07471.1"/>
    <property type="match status" value="1"/>
</dbReference>